<dbReference type="Gene3D" id="1.10.1740.10">
    <property type="match status" value="1"/>
</dbReference>
<accession>A0AAP7DIC3</accession>
<evidence type="ECO:0000313" key="5">
    <source>
        <dbReference type="Proteomes" id="UP000552038"/>
    </source>
</evidence>
<dbReference type="InterPro" id="IPR036388">
    <property type="entry name" value="WH-like_DNA-bd_sf"/>
</dbReference>
<dbReference type="EMBL" id="JABFOR010000007">
    <property type="protein sequence ID" value="NOJ70464.1"/>
    <property type="molecule type" value="Genomic_DNA"/>
</dbReference>
<dbReference type="InterPro" id="IPR013249">
    <property type="entry name" value="RNA_pol_sigma70_r4_t2"/>
</dbReference>
<feature type="domain" description="RNA polymerase sigma-70 region 2" evidence="2">
    <location>
        <begin position="20"/>
        <end position="86"/>
    </location>
</feature>
<dbReference type="PANTHER" id="PTHR30173:SF36">
    <property type="entry name" value="ECF RNA POLYMERASE SIGMA FACTOR SIGJ"/>
    <property type="match status" value="1"/>
</dbReference>
<name>A0AAP7DIC3_PAEAL</name>
<dbReference type="Pfam" id="PF04542">
    <property type="entry name" value="Sigma70_r2"/>
    <property type="match status" value="1"/>
</dbReference>
<dbReference type="SUPFAM" id="SSF88946">
    <property type="entry name" value="Sigma2 domain of RNA polymerase sigma factors"/>
    <property type="match status" value="1"/>
</dbReference>
<dbReference type="InterPro" id="IPR013324">
    <property type="entry name" value="RNA_pol_sigma_r3/r4-like"/>
</dbReference>
<dbReference type="InterPro" id="IPR007627">
    <property type="entry name" value="RNA_pol_sigma70_r2"/>
</dbReference>
<dbReference type="InterPro" id="IPR014284">
    <property type="entry name" value="RNA_pol_sigma-70_dom"/>
</dbReference>
<dbReference type="RefSeq" id="WP_171415971.1">
    <property type="nucleotide sequence ID" value="NZ_JABFOR010000007.1"/>
</dbReference>
<reference evidence="4 5" key="1">
    <citation type="submission" date="2020-05" db="EMBL/GenBank/DDBJ databases">
        <title>Whole genome sequencing and identification of novel metabolites from Paenibacillus alvei strain JR949.</title>
        <authorList>
            <person name="Rajendhran J."/>
            <person name="Sree Pranav P."/>
            <person name="Mahalakshmi B."/>
            <person name="Karthikeyan R."/>
        </authorList>
    </citation>
    <scope>NUCLEOTIDE SEQUENCE [LARGE SCALE GENOMIC DNA]</scope>
    <source>
        <strain evidence="4 5">JR949</strain>
    </source>
</reference>
<dbReference type="Proteomes" id="UP000552038">
    <property type="component" value="Unassembled WGS sequence"/>
</dbReference>
<dbReference type="SUPFAM" id="SSF88659">
    <property type="entry name" value="Sigma3 and sigma4 domains of RNA polymerase sigma factors"/>
    <property type="match status" value="1"/>
</dbReference>
<dbReference type="Gene3D" id="3.10.450.50">
    <property type="match status" value="1"/>
</dbReference>
<dbReference type="PANTHER" id="PTHR30173">
    <property type="entry name" value="SIGMA 19 FACTOR"/>
    <property type="match status" value="1"/>
</dbReference>
<dbReference type="Gene3D" id="1.10.10.10">
    <property type="entry name" value="Winged helix-like DNA-binding domain superfamily/Winged helix DNA-binding domain"/>
    <property type="match status" value="1"/>
</dbReference>
<evidence type="ECO:0000256" key="1">
    <source>
        <dbReference type="ARBA" id="ARBA00011344"/>
    </source>
</evidence>
<feature type="domain" description="RNA polymerase sigma factor 70 region 4 type 2" evidence="3">
    <location>
        <begin position="120"/>
        <end position="169"/>
    </location>
</feature>
<protein>
    <submittedName>
        <fullName evidence="4">RNA polymerase sigma factor SigJ</fullName>
    </submittedName>
</protein>
<evidence type="ECO:0000259" key="3">
    <source>
        <dbReference type="Pfam" id="PF08281"/>
    </source>
</evidence>
<evidence type="ECO:0000313" key="4">
    <source>
        <dbReference type="EMBL" id="NOJ70464.1"/>
    </source>
</evidence>
<dbReference type="InterPro" id="IPR052704">
    <property type="entry name" value="ECF_Sigma-70_Domain"/>
</dbReference>
<sequence>MDVKELHTVHTQEADPVEQLYRSYRPLAFSIAYRMLGTVTDAEDAVQDLFAGMVGRNLDDVRHIKPYIAKWMTNRCLNVLQSSRRTRETYFGEWLPEPIVEQGEQPDQVAERVDSLSYAYMVMLERMTPMERAVFLLREVFEYEYEEIADTVGKTASNCRKILSRAKEHAREYSPSASQDTEARRTLVSKFVTAFQQYDMEALLSLLSEDVRLTTDGGGRVHAAMRPIIGRIRVLRLLTSPKAFVALRSWDLSFTMVNTSMNMVYWEQGVVKAVCCCELTAEQDRISNVYVIFNPDKLEHISRIEK</sequence>
<proteinExistence type="predicted"/>
<dbReference type="NCBIfam" id="NF007214">
    <property type="entry name" value="PRK09636.1"/>
    <property type="match status" value="1"/>
</dbReference>
<comment type="caution">
    <text evidence="4">The sequence shown here is derived from an EMBL/GenBank/DDBJ whole genome shotgun (WGS) entry which is preliminary data.</text>
</comment>
<organism evidence="4 5">
    <name type="scientific">Paenibacillus alvei</name>
    <name type="common">Bacillus alvei</name>
    <dbReference type="NCBI Taxonomy" id="44250"/>
    <lineage>
        <taxon>Bacteria</taxon>
        <taxon>Bacillati</taxon>
        <taxon>Bacillota</taxon>
        <taxon>Bacilli</taxon>
        <taxon>Bacillales</taxon>
        <taxon>Paenibacillaceae</taxon>
        <taxon>Paenibacillus</taxon>
    </lineage>
</organism>
<dbReference type="AlphaFoldDB" id="A0AAP7DIC3"/>
<gene>
    <name evidence="4" type="primary">sigJ</name>
    <name evidence="4" type="ORF">HMI46_07865</name>
</gene>
<dbReference type="SUPFAM" id="SSF54427">
    <property type="entry name" value="NTF2-like"/>
    <property type="match status" value="1"/>
</dbReference>
<comment type="subunit">
    <text evidence="1">Interacts transiently with the RNA polymerase catalytic core formed by RpoA, RpoB, RpoC and RpoZ (2 alpha, 1 beta, 1 beta' and 1 omega subunit) to form the RNA polymerase holoenzyme that can initiate transcription.</text>
</comment>
<dbReference type="InterPro" id="IPR032710">
    <property type="entry name" value="NTF2-like_dom_sf"/>
</dbReference>
<dbReference type="GO" id="GO:0006352">
    <property type="term" value="P:DNA-templated transcription initiation"/>
    <property type="evidence" value="ECO:0007669"/>
    <property type="project" value="InterPro"/>
</dbReference>
<dbReference type="GO" id="GO:0016987">
    <property type="term" value="F:sigma factor activity"/>
    <property type="evidence" value="ECO:0007669"/>
    <property type="project" value="InterPro"/>
</dbReference>
<dbReference type="NCBIfam" id="TIGR02937">
    <property type="entry name" value="sigma70-ECF"/>
    <property type="match status" value="1"/>
</dbReference>
<dbReference type="GO" id="GO:0003677">
    <property type="term" value="F:DNA binding"/>
    <property type="evidence" value="ECO:0007669"/>
    <property type="project" value="InterPro"/>
</dbReference>
<dbReference type="InterPro" id="IPR013325">
    <property type="entry name" value="RNA_pol_sigma_r2"/>
</dbReference>
<evidence type="ECO:0000259" key="2">
    <source>
        <dbReference type="Pfam" id="PF04542"/>
    </source>
</evidence>
<dbReference type="Pfam" id="PF08281">
    <property type="entry name" value="Sigma70_r4_2"/>
    <property type="match status" value="1"/>
</dbReference>